<keyword evidence="3" id="KW-1185">Reference proteome</keyword>
<evidence type="ECO:0000256" key="1">
    <source>
        <dbReference type="SAM" id="Phobius"/>
    </source>
</evidence>
<keyword evidence="1" id="KW-0812">Transmembrane</keyword>
<dbReference type="EMBL" id="JACHHZ010000002">
    <property type="protein sequence ID" value="MBB6093035.1"/>
    <property type="molecule type" value="Genomic_DNA"/>
</dbReference>
<dbReference type="Proteomes" id="UP000588068">
    <property type="component" value="Unassembled WGS sequence"/>
</dbReference>
<sequence length="131" mass="14235">MKLRAIEWAMLAHCCASLLHFAHNGVFVDEYPNLPASITIPVIIWTWLGITAIGVVGYIVLRTGREIAGLGLIAAYAAFGFDGFAHYSLAAMAAHTVMMNVTIWSEAITAVVLLLVVGKRSLRVFHSPVVR</sequence>
<gene>
    <name evidence="2" type="ORF">HNQ60_001913</name>
</gene>
<reference evidence="2 3" key="1">
    <citation type="submission" date="2020-08" db="EMBL/GenBank/DDBJ databases">
        <title>Genomic Encyclopedia of Type Strains, Phase IV (KMG-IV): sequencing the most valuable type-strain genomes for metagenomic binning, comparative biology and taxonomic classification.</title>
        <authorList>
            <person name="Goeker M."/>
        </authorList>
    </citation>
    <scope>NUCLEOTIDE SEQUENCE [LARGE SCALE GENOMIC DNA]</scope>
    <source>
        <strain evidence="2 3">DSM 26723</strain>
    </source>
</reference>
<dbReference type="RefSeq" id="WP_184331023.1">
    <property type="nucleotide sequence ID" value="NZ_JACHHZ010000002.1"/>
</dbReference>
<feature type="transmembrane region" description="Helical" evidence="1">
    <location>
        <begin position="40"/>
        <end position="60"/>
    </location>
</feature>
<accession>A0A841HM45</accession>
<protein>
    <submittedName>
        <fullName evidence="2">Uncharacterized protein</fullName>
    </submittedName>
</protein>
<dbReference type="AlphaFoldDB" id="A0A841HM45"/>
<evidence type="ECO:0000313" key="3">
    <source>
        <dbReference type="Proteomes" id="UP000588068"/>
    </source>
</evidence>
<evidence type="ECO:0000313" key="2">
    <source>
        <dbReference type="EMBL" id="MBB6093035.1"/>
    </source>
</evidence>
<keyword evidence="1" id="KW-1133">Transmembrane helix</keyword>
<proteinExistence type="predicted"/>
<organism evidence="2 3">
    <name type="scientific">Povalibacter uvarum</name>
    <dbReference type="NCBI Taxonomy" id="732238"/>
    <lineage>
        <taxon>Bacteria</taxon>
        <taxon>Pseudomonadati</taxon>
        <taxon>Pseudomonadota</taxon>
        <taxon>Gammaproteobacteria</taxon>
        <taxon>Steroidobacterales</taxon>
        <taxon>Steroidobacteraceae</taxon>
        <taxon>Povalibacter</taxon>
    </lineage>
</organism>
<feature type="transmembrane region" description="Helical" evidence="1">
    <location>
        <begin position="67"/>
        <end position="85"/>
    </location>
</feature>
<feature type="transmembrane region" description="Helical" evidence="1">
    <location>
        <begin position="97"/>
        <end position="117"/>
    </location>
</feature>
<keyword evidence="1" id="KW-0472">Membrane</keyword>
<name>A0A841HM45_9GAMM</name>
<comment type="caution">
    <text evidence="2">The sequence shown here is derived from an EMBL/GenBank/DDBJ whole genome shotgun (WGS) entry which is preliminary data.</text>
</comment>